<keyword evidence="2" id="KW-1185">Reference proteome</keyword>
<comment type="caution">
    <text evidence="1">The sequence shown here is derived from an EMBL/GenBank/DDBJ whole genome shotgun (WGS) entry which is preliminary data.</text>
</comment>
<dbReference type="Proteomes" id="UP000712157">
    <property type="component" value="Unassembled WGS sequence"/>
</dbReference>
<sequence length="53" mass="6002">MTVPDAIELFKNEMNNEIFHSSADNSLQDSLLKAVDDVATIVMQTYEAEKKQK</sequence>
<dbReference type="AlphaFoldDB" id="A0A949K995"/>
<evidence type="ECO:0000313" key="1">
    <source>
        <dbReference type="EMBL" id="MBU9739357.1"/>
    </source>
</evidence>
<name>A0A949K995_9FIRM</name>
<dbReference type="RefSeq" id="WP_238723233.1">
    <property type="nucleotide sequence ID" value="NZ_JAHQCW010000056.1"/>
</dbReference>
<organism evidence="1 2">
    <name type="scientific">Diplocloster agilis</name>
    <dbReference type="NCBI Taxonomy" id="2850323"/>
    <lineage>
        <taxon>Bacteria</taxon>
        <taxon>Bacillati</taxon>
        <taxon>Bacillota</taxon>
        <taxon>Clostridia</taxon>
        <taxon>Lachnospirales</taxon>
        <taxon>Lachnospiraceae</taxon>
        <taxon>Diplocloster</taxon>
    </lineage>
</organism>
<gene>
    <name evidence="1" type="ORF">KTH89_22750</name>
</gene>
<evidence type="ECO:0000313" key="2">
    <source>
        <dbReference type="Proteomes" id="UP000712157"/>
    </source>
</evidence>
<proteinExistence type="predicted"/>
<protein>
    <submittedName>
        <fullName evidence="1">Uncharacterized protein</fullName>
    </submittedName>
</protein>
<dbReference type="EMBL" id="JAHQCW010000056">
    <property type="protein sequence ID" value="MBU9739357.1"/>
    <property type="molecule type" value="Genomic_DNA"/>
</dbReference>
<reference evidence="1" key="1">
    <citation type="submission" date="2021-06" db="EMBL/GenBank/DDBJ databases">
        <title>Description of novel taxa of the family Lachnospiraceae.</title>
        <authorList>
            <person name="Chaplin A.V."/>
            <person name="Sokolova S.R."/>
            <person name="Pikina A.P."/>
            <person name="Korzhanova M."/>
            <person name="Belova V."/>
            <person name="Korostin D."/>
            <person name="Efimov B.A."/>
        </authorList>
    </citation>
    <scope>NUCLEOTIDE SEQUENCE</scope>
    <source>
        <strain evidence="1">ASD5720</strain>
    </source>
</reference>
<accession>A0A949K995</accession>